<organism evidence="6 7">
    <name type="scientific">Tranquillimonas alkanivorans</name>
    <dbReference type="NCBI Taxonomy" id="441119"/>
    <lineage>
        <taxon>Bacteria</taxon>
        <taxon>Pseudomonadati</taxon>
        <taxon>Pseudomonadota</taxon>
        <taxon>Alphaproteobacteria</taxon>
        <taxon>Rhodobacterales</taxon>
        <taxon>Roseobacteraceae</taxon>
        <taxon>Tranquillimonas</taxon>
    </lineage>
</organism>
<evidence type="ECO:0000259" key="5">
    <source>
        <dbReference type="PROSITE" id="PS51118"/>
    </source>
</evidence>
<dbReference type="RefSeq" id="WP_093425990.1">
    <property type="nucleotide sequence ID" value="NZ_FOXA01000064.1"/>
</dbReference>
<accession>A0A1I5WY53</accession>
<keyword evidence="3" id="KW-0804">Transcription</keyword>
<dbReference type="PANTHER" id="PTHR33204:SF18">
    <property type="entry name" value="TRANSCRIPTIONAL REGULATORY PROTEIN"/>
    <property type="match status" value="1"/>
</dbReference>
<dbReference type="InterPro" id="IPR036527">
    <property type="entry name" value="SCP2_sterol-bd_dom_sf"/>
</dbReference>
<dbReference type="STRING" id="441119.SAMN04488047_1643"/>
<feature type="domain" description="HTH hxlR-type" evidence="5">
    <location>
        <begin position="8"/>
        <end position="105"/>
    </location>
</feature>
<dbReference type="PANTHER" id="PTHR33204">
    <property type="entry name" value="TRANSCRIPTIONAL REGULATOR, MARR FAMILY"/>
    <property type="match status" value="1"/>
</dbReference>
<sequence length="249" mass="27511">MRGYGQFCPIAKAAEIFCERWTALVIRNLGAGAERFNDIHRGVPHMSATLLTRRLRQLEAEGLVMRRRSASGKSWTYHLTQAGAEFLPLVGALAVWGQRWTRRELEEGEMDLGLLIWGLEYSVDPTAFGPKRHVLQLDVTDQPKHKRLYWFVCEDGSLELCVSDPGGETDIFLAATLRDLIHIYRGDLALAAALDAGVLTVDGPPRLTRRLPAWFNVGVVAATPPVAGAPLRQRPERDELAPPPGSPAA</sequence>
<evidence type="ECO:0000256" key="1">
    <source>
        <dbReference type="ARBA" id="ARBA00023015"/>
    </source>
</evidence>
<dbReference type="Proteomes" id="UP000199356">
    <property type="component" value="Unassembled WGS sequence"/>
</dbReference>
<evidence type="ECO:0000256" key="3">
    <source>
        <dbReference type="ARBA" id="ARBA00023163"/>
    </source>
</evidence>
<dbReference type="InterPro" id="IPR036390">
    <property type="entry name" value="WH_DNA-bd_sf"/>
</dbReference>
<proteinExistence type="predicted"/>
<dbReference type="EMBL" id="FOXA01000064">
    <property type="protein sequence ID" value="SFQ24486.1"/>
    <property type="molecule type" value="Genomic_DNA"/>
</dbReference>
<name>A0A1I5WY53_9RHOB</name>
<dbReference type="InterPro" id="IPR036388">
    <property type="entry name" value="WH-like_DNA-bd_sf"/>
</dbReference>
<dbReference type="InterPro" id="IPR003033">
    <property type="entry name" value="SCP2_sterol-bd_dom"/>
</dbReference>
<dbReference type="Pfam" id="PF01638">
    <property type="entry name" value="HxlR"/>
    <property type="match status" value="1"/>
</dbReference>
<keyword evidence="2" id="KW-0238">DNA-binding</keyword>
<evidence type="ECO:0000256" key="4">
    <source>
        <dbReference type="SAM" id="MobiDB-lite"/>
    </source>
</evidence>
<dbReference type="GO" id="GO:0003677">
    <property type="term" value="F:DNA binding"/>
    <property type="evidence" value="ECO:0007669"/>
    <property type="project" value="UniProtKB-KW"/>
</dbReference>
<protein>
    <submittedName>
        <fullName evidence="6">Transcriptional regulator, HxlR family</fullName>
    </submittedName>
</protein>
<evidence type="ECO:0000313" key="6">
    <source>
        <dbReference type="EMBL" id="SFQ24486.1"/>
    </source>
</evidence>
<dbReference type="OrthoDB" id="9782219at2"/>
<feature type="region of interest" description="Disordered" evidence="4">
    <location>
        <begin position="228"/>
        <end position="249"/>
    </location>
</feature>
<dbReference type="Gene3D" id="1.10.10.10">
    <property type="entry name" value="Winged helix-like DNA-binding domain superfamily/Winged helix DNA-binding domain"/>
    <property type="match status" value="1"/>
</dbReference>
<evidence type="ECO:0000313" key="7">
    <source>
        <dbReference type="Proteomes" id="UP000199356"/>
    </source>
</evidence>
<keyword evidence="7" id="KW-1185">Reference proteome</keyword>
<evidence type="ECO:0000256" key="2">
    <source>
        <dbReference type="ARBA" id="ARBA00023125"/>
    </source>
</evidence>
<reference evidence="6 7" key="1">
    <citation type="submission" date="2016-10" db="EMBL/GenBank/DDBJ databases">
        <authorList>
            <person name="de Groot N.N."/>
        </authorList>
    </citation>
    <scope>NUCLEOTIDE SEQUENCE [LARGE SCALE GENOMIC DNA]</scope>
    <source>
        <strain evidence="6 7">DSM 19547</strain>
    </source>
</reference>
<keyword evidence="1" id="KW-0805">Transcription regulation</keyword>
<dbReference type="Pfam" id="PF02036">
    <property type="entry name" value="SCP2"/>
    <property type="match status" value="1"/>
</dbReference>
<dbReference type="SUPFAM" id="SSF46785">
    <property type="entry name" value="Winged helix' DNA-binding domain"/>
    <property type="match status" value="1"/>
</dbReference>
<dbReference type="AlphaFoldDB" id="A0A1I5WY53"/>
<dbReference type="SUPFAM" id="SSF55718">
    <property type="entry name" value="SCP-like"/>
    <property type="match status" value="1"/>
</dbReference>
<dbReference type="PROSITE" id="PS51118">
    <property type="entry name" value="HTH_HXLR"/>
    <property type="match status" value="1"/>
</dbReference>
<gene>
    <name evidence="6" type="ORF">SAMN04488047_1643</name>
</gene>
<dbReference type="InterPro" id="IPR002577">
    <property type="entry name" value="HTH_HxlR"/>
</dbReference>